<dbReference type="Proteomes" id="UP000784294">
    <property type="component" value="Unassembled WGS sequence"/>
</dbReference>
<evidence type="ECO:0000313" key="3">
    <source>
        <dbReference type="Proteomes" id="UP000784294"/>
    </source>
</evidence>
<dbReference type="AlphaFoldDB" id="A0A3S5ATK6"/>
<sequence length="429" mass="45535">MAPKESRAKWRATQVWKECDRDVIEKLACQTPGSASGRLKRKKLSLPVGSSVSALSSGAAEATDKPDGFCFMTDVRASMADVTCGDYTSSIGASEHGEDNESRGDEQQAIAVTGKAGKLSTSSGQVTGKSVNEMLERQDLLNSLELDDNDLLLENEEAQLPGSRVLKEESHLTVSTDSDLELDDVDLDDDDEEEEEESLVSALAREEGLHLANDIKFLSDSVEDGLERILCPASTAVTTRPSYLHSQAIKAYVMEQQVEPGLPDHLFPDLTTLKLKGGACQGVPLPLGERNLTRTQSEPNACMPSACLSVKGMKTAVTDDVSTVTATTATASKMVATSSVETQRDRRGNCLGDVSSSTCSIGPRDDGSFVLPTASGALATAETAMSAPAELLAAYSDRKDSAVSIAVQTLSTGDIMATQIFHDSMSTLV</sequence>
<organism evidence="2 3">
    <name type="scientific">Protopolystoma xenopodis</name>
    <dbReference type="NCBI Taxonomy" id="117903"/>
    <lineage>
        <taxon>Eukaryota</taxon>
        <taxon>Metazoa</taxon>
        <taxon>Spiralia</taxon>
        <taxon>Lophotrochozoa</taxon>
        <taxon>Platyhelminthes</taxon>
        <taxon>Monogenea</taxon>
        <taxon>Polyopisthocotylea</taxon>
        <taxon>Polystomatidea</taxon>
        <taxon>Polystomatidae</taxon>
        <taxon>Protopolystoma</taxon>
    </lineage>
</organism>
<protein>
    <submittedName>
        <fullName evidence="2">Uncharacterized protein</fullName>
    </submittedName>
</protein>
<keyword evidence="3" id="KW-1185">Reference proteome</keyword>
<feature type="region of interest" description="Disordered" evidence="1">
    <location>
        <begin position="162"/>
        <end position="184"/>
    </location>
</feature>
<comment type="caution">
    <text evidence="2">The sequence shown here is derived from an EMBL/GenBank/DDBJ whole genome shotgun (WGS) entry which is preliminary data.</text>
</comment>
<accession>A0A3S5ATK6</accession>
<evidence type="ECO:0000313" key="2">
    <source>
        <dbReference type="EMBL" id="VEL24870.1"/>
    </source>
</evidence>
<gene>
    <name evidence="2" type="ORF">PXEA_LOCUS18310</name>
</gene>
<evidence type="ECO:0000256" key="1">
    <source>
        <dbReference type="SAM" id="MobiDB-lite"/>
    </source>
</evidence>
<proteinExistence type="predicted"/>
<name>A0A3S5ATK6_9PLAT</name>
<dbReference type="EMBL" id="CAAALY010070225">
    <property type="protein sequence ID" value="VEL24870.1"/>
    <property type="molecule type" value="Genomic_DNA"/>
</dbReference>
<reference evidence="2" key="1">
    <citation type="submission" date="2018-11" db="EMBL/GenBank/DDBJ databases">
        <authorList>
            <consortium name="Pathogen Informatics"/>
        </authorList>
    </citation>
    <scope>NUCLEOTIDE SEQUENCE</scope>
</reference>